<keyword evidence="3" id="KW-1185">Reference proteome</keyword>
<name>A0A1D1VVF6_RAMVA</name>
<dbReference type="EMBL" id="BDGG01000010">
    <property type="protein sequence ID" value="GAV03768.1"/>
    <property type="molecule type" value="Genomic_DNA"/>
</dbReference>
<evidence type="ECO:0000313" key="2">
    <source>
        <dbReference type="EMBL" id="GAV03768.1"/>
    </source>
</evidence>
<comment type="caution">
    <text evidence="2">The sequence shown here is derived from an EMBL/GenBank/DDBJ whole genome shotgun (WGS) entry which is preliminary data.</text>
</comment>
<evidence type="ECO:0000256" key="1">
    <source>
        <dbReference type="SAM" id="MobiDB-lite"/>
    </source>
</evidence>
<feature type="compositionally biased region" description="Polar residues" evidence="1">
    <location>
        <begin position="24"/>
        <end position="33"/>
    </location>
</feature>
<proteinExistence type="predicted"/>
<sequence length="67" mass="7565">MKDLLMFEGQDKEAVLNSVRRLSGDTTLSSSRNPNKDESTATASEFSKFRRYASVKETNNYTDEIAL</sequence>
<accession>A0A1D1VVF6</accession>
<dbReference type="AlphaFoldDB" id="A0A1D1VVF6"/>
<dbReference type="Proteomes" id="UP000186922">
    <property type="component" value="Unassembled WGS sequence"/>
</dbReference>
<gene>
    <name evidence="2" type="primary">RvY_14148-1</name>
    <name evidence="2" type="synonym">RvY_14148.1</name>
    <name evidence="2" type="ORF">RvY_14148</name>
</gene>
<feature type="region of interest" description="Disordered" evidence="1">
    <location>
        <begin position="24"/>
        <end position="43"/>
    </location>
</feature>
<organism evidence="2 3">
    <name type="scientific">Ramazzottius varieornatus</name>
    <name type="common">Water bear</name>
    <name type="synonym">Tardigrade</name>
    <dbReference type="NCBI Taxonomy" id="947166"/>
    <lineage>
        <taxon>Eukaryota</taxon>
        <taxon>Metazoa</taxon>
        <taxon>Ecdysozoa</taxon>
        <taxon>Tardigrada</taxon>
        <taxon>Eutardigrada</taxon>
        <taxon>Parachela</taxon>
        <taxon>Hypsibioidea</taxon>
        <taxon>Ramazzottiidae</taxon>
        <taxon>Ramazzottius</taxon>
    </lineage>
</organism>
<protein>
    <submittedName>
        <fullName evidence="2">Uncharacterized protein</fullName>
    </submittedName>
</protein>
<reference evidence="2 3" key="1">
    <citation type="journal article" date="2016" name="Nat. Commun.">
        <title>Extremotolerant tardigrade genome and improved radiotolerance of human cultured cells by tardigrade-unique protein.</title>
        <authorList>
            <person name="Hashimoto T."/>
            <person name="Horikawa D.D."/>
            <person name="Saito Y."/>
            <person name="Kuwahara H."/>
            <person name="Kozuka-Hata H."/>
            <person name="Shin-I T."/>
            <person name="Minakuchi Y."/>
            <person name="Ohishi K."/>
            <person name="Motoyama A."/>
            <person name="Aizu T."/>
            <person name="Enomoto A."/>
            <person name="Kondo K."/>
            <person name="Tanaka S."/>
            <person name="Hara Y."/>
            <person name="Koshikawa S."/>
            <person name="Sagara H."/>
            <person name="Miura T."/>
            <person name="Yokobori S."/>
            <person name="Miyagawa K."/>
            <person name="Suzuki Y."/>
            <person name="Kubo T."/>
            <person name="Oyama M."/>
            <person name="Kohara Y."/>
            <person name="Fujiyama A."/>
            <person name="Arakawa K."/>
            <person name="Katayama T."/>
            <person name="Toyoda A."/>
            <person name="Kunieda T."/>
        </authorList>
    </citation>
    <scope>NUCLEOTIDE SEQUENCE [LARGE SCALE GENOMIC DNA]</scope>
    <source>
        <strain evidence="2 3">YOKOZUNA-1</strain>
    </source>
</reference>
<evidence type="ECO:0000313" key="3">
    <source>
        <dbReference type="Proteomes" id="UP000186922"/>
    </source>
</evidence>